<sequence>MYEYEVQTTDCPSPASPSGLTINIKEASPSEHCPTSPAFKVTPVPCSSSSQQPSPSSPSLRSNSEQCLYNVNSRQNIITNDQHQGEEESYNQVTIGNNSLAGKLSNALAESFGQTKKRKLFNGGPYNGHVKLGGEPNGWLAGLKRLLKVVLDMRQSLILVLTPLLLMPLVFSERSEYKCAFCVGIMAVYWTTEVMPLAVTALLPVVLFPLTGVLSPKTVSKEFLNDTNFLFIGGLIVATAVEKCDLHERLALRVLTLVGSKPKWIMFGFMVTTAVLSMFISNTATTAMMVPIGESVIQLLIQKHKSSTTGIGQQEECRQDLIENGNCQAKMSINATPGPRQCRMAKGLMLSICFAANIGGIGTITGTPPNLVMVGMLSTLFPHVESTGIHYLSWMAFAVPLMVLCLLSCWLILLGLFIRSSSSSTPSNDSAEQSLSRLMQQKYAKLAPMNFSQKAVSICFFMLLALWIGRDPQVVPGFGDLLPIKEFYTDATSAMLIAIILFILPTESPSFSNHRKESGKPVGRLMDWPTMQKRFPWSVVLLLGGGFALAAGVKESGLSTLMGDTLSEQLSHSSPTWALQLVVIAATMVVTNICSNTVTASIFIPIVATLATEAGIHPLWKSTNAIAFSSKGKMLKVSDMILSGFLVSLTTMAIVMVYLSTFTPLIFPSIDANKTEWLVPTTTSPPESLLFADVVQQLLNDNITSSVDDVLKIVQ</sequence>
<protein>
    <submittedName>
        <fullName evidence="9">Uncharacterized protein</fullName>
    </submittedName>
</protein>
<evidence type="ECO:0000256" key="3">
    <source>
        <dbReference type="ARBA" id="ARBA00022692"/>
    </source>
</evidence>
<dbReference type="Pfam" id="PF00939">
    <property type="entry name" value="Na_sulph_symp"/>
    <property type="match status" value="1"/>
</dbReference>
<keyword evidence="4 7" id="KW-1133">Transmembrane helix</keyword>
<feature type="transmembrane region" description="Helical" evidence="7">
    <location>
        <begin position="446"/>
        <end position="467"/>
    </location>
</feature>
<organism evidence="8 9">
    <name type="scientific">Ditylenchus dipsaci</name>
    <dbReference type="NCBI Taxonomy" id="166011"/>
    <lineage>
        <taxon>Eukaryota</taxon>
        <taxon>Metazoa</taxon>
        <taxon>Ecdysozoa</taxon>
        <taxon>Nematoda</taxon>
        <taxon>Chromadorea</taxon>
        <taxon>Rhabditida</taxon>
        <taxon>Tylenchina</taxon>
        <taxon>Tylenchomorpha</taxon>
        <taxon>Sphaerularioidea</taxon>
        <taxon>Anguinidae</taxon>
        <taxon>Anguininae</taxon>
        <taxon>Ditylenchus</taxon>
    </lineage>
</organism>
<dbReference type="PANTHER" id="PTHR10283">
    <property type="entry name" value="SOLUTE CARRIER FAMILY 13 MEMBER"/>
    <property type="match status" value="1"/>
</dbReference>
<evidence type="ECO:0000256" key="4">
    <source>
        <dbReference type="ARBA" id="ARBA00022989"/>
    </source>
</evidence>
<dbReference type="InterPro" id="IPR001898">
    <property type="entry name" value="SLC13A/DASS"/>
</dbReference>
<comment type="subcellular location">
    <subcellularLocation>
        <location evidence="1">Membrane</location>
        <topology evidence="1">Multi-pass membrane protein</topology>
    </subcellularLocation>
</comment>
<dbReference type="GO" id="GO:0005886">
    <property type="term" value="C:plasma membrane"/>
    <property type="evidence" value="ECO:0007669"/>
    <property type="project" value="TreeGrafter"/>
</dbReference>
<feature type="transmembrane region" description="Helical" evidence="7">
    <location>
        <begin position="348"/>
        <end position="371"/>
    </location>
</feature>
<feature type="transmembrane region" description="Helical" evidence="7">
    <location>
        <begin position="194"/>
        <end position="214"/>
    </location>
</feature>
<dbReference type="Proteomes" id="UP000887574">
    <property type="component" value="Unplaced"/>
</dbReference>
<evidence type="ECO:0000256" key="5">
    <source>
        <dbReference type="ARBA" id="ARBA00023136"/>
    </source>
</evidence>
<accession>A0A915E1C9</accession>
<feature type="transmembrane region" description="Helical" evidence="7">
    <location>
        <begin position="535"/>
        <end position="553"/>
    </location>
</feature>
<dbReference type="AlphaFoldDB" id="A0A915E1C9"/>
<feature type="transmembrane region" description="Helical" evidence="7">
    <location>
        <begin position="602"/>
        <end position="620"/>
    </location>
</feature>
<feature type="region of interest" description="Disordered" evidence="6">
    <location>
        <begin position="1"/>
        <end position="64"/>
    </location>
</feature>
<name>A0A915E1C9_9BILA</name>
<dbReference type="GO" id="GO:0015137">
    <property type="term" value="F:citrate transmembrane transporter activity"/>
    <property type="evidence" value="ECO:0007669"/>
    <property type="project" value="TreeGrafter"/>
</dbReference>
<comment type="similarity">
    <text evidence="2">Belongs to the SLC13A/DASS transporter (TC 2.A.47) family. NADC subfamily.</text>
</comment>
<dbReference type="WBParaSite" id="jg25913">
    <property type="protein sequence ID" value="jg25913"/>
    <property type="gene ID" value="jg25913"/>
</dbReference>
<feature type="compositionally biased region" description="Polar residues" evidence="6">
    <location>
        <begin position="1"/>
        <end position="21"/>
    </location>
</feature>
<evidence type="ECO:0000256" key="7">
    <source>
        <dbReference type="SAM" id="Phobius"/>
    </source>
</evidence>
<feature type="transmembrane region" description="Helical" evidence="7">
    <location>
        <begin position="391"/>
        <end position="418"/>
    </location>
</feature>
<feature type="transmembrane region" description="Helical" evidence="7">
    <location>
        <begin position="487"/>
        <end position="506"/>
    </location>
</feature>
<reference evidence="9" key="1">
    <citation type="submission" date="2022-11" db="UniProtKB">
        <authorList>
            <consortium name="WormBaseParasite"/>
        </authorList>
    </citation>
    <scope>IDENTIFICATION</scope>
</reference>
<proteinExistence type="inferred from homology"/>
<feature type="transmembrane region" description="Helical" evidence="7">
    <location>
        <begin position="640"/>
        <end position="659"/>
    </location>
</feature>
<dbReference type="GO" id="GO:0015141">
    <property type="term" value="F:succinate transmembrane transporter activity"/>
    <property type="evidence" value="ECO:0007669"/>
    <property type="project" value="TreeGrafter"/>
</dbReference>
<keyword evidence="3 7" id="KW-0812">Transmembrane</keyword>
<evidence type="ECO:0000313" key="8">
    <source>
        <dbReference type="Proteomes" id="UP000887574"/>
    </source>
</evidence>
<keyword evidence="5 7" id="KW-0472">Membrane</keyword>
<evidence type="ECO:0000256" key="1">
    <source>
        <dbReference type="ARBA" id="ARBA00004141"/>
    </source>
</evidence>
<feature type="transmembrane region" description="Helical" evidence="7">
    <location>
        <begin position="261"/>
        <end position="280"/>
    </location>
</feature>
<feature type="transmembrane region" description="Helical" evidence="7">
    <location>
        <begin position="153"/>
        <end position="171"/>
    </location>
</feature>
<evidence type="ECO:0000256" key="6">
    <source>
        <dbReference type="SAM" id="MobiDB-lite"/>
    </source>
</evidence>
<feature type="compositionally biased region" description="Low complexity" evidence="6">
    <location>
        <begin position="47"/>
        <end position="59"/>
    </location>
</feature>
<evidence type="ECO:0000313" key="9">
    <source>
        <dbReference type="WBParaSite" id="jg25913"/>
    </source>
</evidence>
<dbReference type="PANTHER" id="PTHR10283:SF85">
    <property type="entry name" value="SODIUM-DEPENDENT HIGH-AFFINITY DICARBOXYLATE TRANSPORTER 3"/>
    <property type="match status" value="1"/>
</dbReference>
<keyword evidence="8" id="KW-1185">Reference proteome</keyword>
<feature type="transmembrane region" description="Helical" evidence="7">
    <location>
        <begin position="577"/>
        <end position="595"/>
    </location>
</feature>
<evidence type="ECO:0000256" key="2">
    <source>
        <dbReference type="ARBA" id="ARBA00006772"/>
    </source>
</evidence>